<evidence type="ECO:0000313" key="4">
    <source>
        <dbReference type="Proteomes" id="UP000050794"/>
    </source>
</evidence>
<feature type="region of interest" description="Disordered" evidence="2">
    <location>
        <begin position="1"/>
        <end position="66"/>
    </location>
</feature>
<dbReference type="Proteomes" id="UP000050794">
    <property type="component" value="Unassembled WGS sequence"/>
</dbReference>
<feature type="compositionally biased region" description="Low complexity" evidence="2">
    <location>
        <begin position="30"/>
        <end position="40"/>
    </location>
</feature>
<evidence type="ECO:0000313" key="5">
    <source>
        <dbReference type="WBParaSite" id="TCNE_0001048901-mRNA-1"/>
    </source>
</evidence>
<feature type="coiled-coil region" evidence="1">
    <location>
        <begin position="110"/>
        <end position="156"/>
    </location>
</feature>
<evidence type="ECO:0000256" key="1">
    <source>
        <dbReference type="SAM" id="Coils"/>
    </source>
</evidence>
<proteinExistence type="predicted"/>
<keyword evidence="4" id="KW-1185">Reference proteome</keyword>
<organism evidence="4 5">
    <name type="scientific">Toxocara canis</name>
    <name type="common">Canine roundworm</name>
    <dbReference type="NCBI Taxonomy" id="6265"/>
    <lineage>
        <taxon>Eukaryota</taxon>
        <taxon>Metazoa</taxon>
        <taxon>Ecdysozoa</taxon>
        <taxon>Nematoda</taxon>
        <taxon>Chromadorea</taxon>
        <taxon>Rhabditida</taxon>
        <taxon>Spirurina</taxon>
        <taxon>Ascaridomorpha</taxon>
        <taxon>Ascaridoidea</taxon>
        <taxon>Toxocaridae</taxon>
        <taxon>Toxocara</taxon>
    </lineage>
</organism>
<name>A0A183UPR9_TOXCA</name>
<protein>
    <submittedName>
        <fullName evidence="3 5">Uncharacterized protein</fullName>
    </submittedName>
</protein>
<reference evidence="5" key="1">
    <citation type="submission" date="2016-06" db="UniProtKB">
        <authorList>
            <consortium name="WormBaseParasite"/>
        </authorList>
    </citation>
    <scope>IDENTIFICATION</scope>
</reference>
<dbReference type="EMBL" id="UYWY01020513">
    <property type="protein sequence ID" value="VDM41810.1"/>
    <property type="molecule type" value="Genomic_DNA"/>
</dbReference>
<reference evidence="3 4" key="2">
    <citation type="submission" date="2018-11" db="EMBL/GenBank/DDBJ databases">
        <authorList>
            <consortium name="Pathogen Informatics"/>
        </authorList>
    </citation>
    <scope>NUCLEOTIDE SEQUENCE [LARGE SCALE GENOMIC DNA]</scope>
</reference>
<gene>
    <name evidence="3" type="ORF">TCNE_LOCUS10489</name>
</gene>
<accession>A0A183UPR9</accession>
<keyword evidence="1" id="KW-0175">Coiled coil</keyword>
<feature type="compositionally biased region" description="Basic and acidic residues" evidence="2">
    <location>
        <begin position="41"/>
        <end position="59"/>
    </location>
</feature>
<dbReference type="WBParaSite" id="TCNE_0001048901-mRNA-1">
    <property type="protein sequence ID" value="TCNE_0001048901-mRNA-1"/>
    <property type="gene ID" value="TCNE_0001048901"/>
</dbReference>
<evidence type="ECO:0000256" key="2">
    <source>
        <dbReference type="SAM" id="MobiDB-lite"/>
    </source>
</evidence>
<evidence type="ECO:0000313" key="3">
    <source>
        <dbReference type="EMBL" id="VDM41810.1"/>
    </source>
</evidence>
<sequence length="469" mass="52252">MMRLPSPPRRQSTPATLVPIRPALQRSRRQSSSGGIAVSSSDKKEEETKGGLTEGKEGVLARATGTLNPLKKKKTVAFGRTVNVSQTVEGNKMRRKSIIPHVREQKNSTKVLNEEEVSSLKKEVRELKQLVNDIMKKDHEHEEKIVKLEKKGLEQERQMLELSDMVKVSDMGFSFAASSNIRRHVEQGLMEFGGDHSLDVIAGIQPRSRPMQRRVASPDHDGGRLYEGNVGQAPMLKATRVTKQTTVEQIRCVESPARSNAFSLDSRKYLARYGISGAVDDEDDRDGGKDCVSRATPPLESVYEPGRSVTYYPSHGRYNREPGPLCTSHRTVTRTPQQGAGYEVWEGRRNIHGSGSRARRCHTVTTRPGKLEYDEAAGSSDELLNDPLDLDDEVLESQDLQSERGTNAILRGRIKFSPLSDAEISFQKHGRFDPCLGHVFFVAQLAAVCPSVMHGIVLYQARYVPDHET</sequence>
<dbReference type="AlphaFoldDB" id="A0A183UPR9"/>
<feature type="region of interest" description="Disordered" evidence="2">
    <location>
        <begin position="208"/>
        <end position="229"/>
    </location>
</feature>